<dbReference type="AlphaFoldDB" id="A0A918LEW9"/>
<comment type="caution">
    <text evidence="2">The sequence shown here is derived from an EMBL/GenBank/DDBJ whole genome shotgun (WGS) entry which is preliminary data.</text>
</comment>
<dbReference type="RefSeq" id="WP_189211660.1">
    <property type="nucleotide sequence ID" value="NZ_BMRB01000002.1"/>
</dbReference>
<keyword evidence="3" id="KW-1185">Reference proteome</keyword>
<organism evidence="2 3">
    <name type="scientific">Actinokineospora fastidiosa</name>
    <dbReference type="NCBI Taxonomy" id="1816"/>
    <lineage>
        <taxon>Bacteria</taxon>
        <taxon>Bacillati</taxon>
        <taxon>Actinomycetota</taxon>
        <taxon>Actinomycetes</taxon>
        <taxon>Pseudonocardiales</taxon>
        <taxon>Pseudonocardiaceae</taxon>
        <taxon>Actinokineospora</taxon>
    </lineage>
</organism>
<dbReference type="EMBL" id="BMRB01000002">
    <property type="protein sequence ID" value="GGS39138.1"/>
    <property type="molecule type" value="Genomic_DNA"/>
</dbReference>
<name>A0A918LEW9_9PSEU</name>
<reference evidence="2" key="2">
    <citation type="submission" date="2020-09" db="EMBL/GenBank/DDBJ databases">
        <authorList>
            <person name="Sun Q."/>
            <person name="Ohkuma M."/>
        </authorList>
    </citation>
    <scope>NUCLEOTIDE SEQUENCE</scope>
    <source>
        <strain evidence="2">JCM 3276</strain>
    </source>
</reference>
<dbReference type="PROSITE" id="PS51257">
    <property type="entry name" value="PROKAR_LIPOPROTEIN"/>
    <property type="match status" value="1"/>
</dbReference>
<evidence type="ECO:0000313" key="3">
    <source>
        <dbReference type="Proteomes" id="UP000660680"/>
    </source>
</evidence>
<keyword evidence="1" id="KW-0732">Signal</keyword>
<protein>
    <recommendedName>
        <fullName evidence="4">Lipoprotein</fullName>
    </recommendedName>
</protein>
<reference evidence="2" key="1">
    <citation type="journal article" date="2014" name="Int. J. Syst. Evol. Microbiol.">
        <title>Complete genome sequence of Corynebacterium casei LMG S-19264T (=DSM 44701T), isolated from a smear-ripened cheese.</title>
        <authorList>
            <consortium name="US DOE Joint Genome Institute (JGI-PGF)"/>
            <person name="Walter F."/>
            <person name="Albersmeier A."/>
            <person name="Kalinowski J."/>
            <person name="Ruckert C."/>
        </authorList>
    </citation>
    <scope>NUCLEOTIDE SEQUENCE</scope>
    <source>
        <strain evidence="2">JCM 3276</strain>
    </source>
</reference>
<evidence type="ECO:0000256" key="1">
    <source>
        <dbReference type="SAM" id="SignalP"/>
    </source>
</evidence>
<dbReference type="Proteomes" id="UP000660680">
    <property type="component" value="Unassembled WGS sequence"/>
</dbReference>
<feature type="signal peptide" evidence="1">
    <location>
        <begin position="1"/>
        <end position="21"/>
    </location>
</feature>
<gene>
    <name evidence="2" type="ORF">GCM10010171_37640</name>
</gene>
<proteinExistence type="predicted"/>
<sequence length="141" mass="14437">MTRVLAALLLLSLTACTSPEAPPMKADGPAPQESPERLYGEFVSRLARADGPGVCALFTPSGRVAFQDEWGVAQCDLGVTEAAGGVGDPAAFAAKAPDSTIRDSETVVEMSGCGVGAMKALSAPEGWLIDAYLHPDAVDGC</sequence>
<accession>A0A918LEW9</accession>
<evidence type="ECO:0000313" key="2">
    <source>
        <dbReference type="EMBL" id="GGS39138.1"/>
    </source>
</evidence>
<feature type="chain" id="PRO_5038426507" description="Lipoprotein" evidence="1">
    <location>
        <begin position="22"/>
        <end position="141"/>
    </location>
</feature>
<evidence type="ECO:0008006" key="4">
    <source>
        <dbReference type="Google" id="ProtNLM"/>
    </source>
</evidence>